<evidence type="ECO:0000259" key="2">
    <source>
        <dbReference type="PROSITE" id="PS50090"/>
    </source>
</evidence>
<evidence type="ECO:0000313" key="4">
    <source>
        <dbReference type="EMBL" id="GAQ79237.1"/>
    </source>
</evidence>
<dbReference type="SMART" id="SM00717">
    <property type="entry name" value="SANT"/>
    <property type="match status" value="2"/>
</dbReference>
<dbReference type="InterPro" id="IPR050560">
    <property type="entry name" value="MYB_TF"/>
</dbReference>
<dbReference type="GO" id="GO:0006355">
    <property type="term" value="P:regulation of DNA-templated transcription"/>
    <property type="evidence" value="ECO:0000318"/>
    <property type="project" value="GO_Central"/>
</dbReference>
<accession>A0A1Y1HRP3</accession>
<sequence>MPSCLIGREENEPAEPGEGLEREGSGSSSSMDGSQRSKEDARARINDEHQALEGDTVCNSEQNPGRPRSRANWSKEEDVVLRAFVAKEGMDRWASAGRVLGKRTGKQCRNRWYNVLDPNLTDSDWTEEEEQRLVALHREIGSRWAMLARHMPGRSENAIKNHWHCTARCKDLRNVKRARNGILRNYIAQYSGDSSPTEAHPSKPEIIGPNPEKGKRRAKKKRRVLSQTAKNTSASDDDVSAEVKQEDAASADSEEEPLSQRARLGRRAPSHDVSSSVRAPKSEANGHVADVMDGTEEGTLRKMGGVSETTGFGGVVVGGGRSEVRETYAPSPPPGQQRGSRWLQVLEQPCSGNDDVSNPSVRFRCPDTHADRERVSPSGVGKGRPLRGSRGGGFSWAQHPPKGDQTSKDQVSDADVAPPCAFLAETLPSTEQCFFTATQSKMLTRGGLTNDLLGTEENDGTGGKRKADRCDLEGILRSFGPPKVIYAKSEQLGGTAPLNGIGCEGYGLPSTQSGFSGGGGAVMTGALVAHSLTQKLPLFNFGAETGSEPNLDLTSLVMEHINGLLDQQAEKLSLVDPSVPESPTISSGELFEQHSQLRAALEFLTSLMARGKPEGGRGILPALRTKSAASNHSPIETTGESHSQGPANPFLPDQSTEEAPWALRSSVDDRTALEFLEKTGDDVGDATGGIIQNLPAAGSLPSGDPHAFPRPSEWQPFSLQEHVGAEPGATCCPGTGPVDNGFLGPTTPVTSDWDERLRELTWAEGGAFGGFQSGA</sequence>
<dbReference type="InterPro" id="IPR017930">
    <property type="entry name" value="Myb_dom"/>
</dbReference>
<feature type="domain" description="HTH myb-type" evidence="3">
    <location>
        <begin position="65"/>
        <end position="120"/>
    </location>
</feature>
<feature type="compositionally biased region" description="Basic residues" evidence="1">
    <location>
        <begin position="214"/>
        <end position="224"/>
    </location>
</feature>
<dbReference type="SUPFAM" id="SSF46689">
    <property type="entry name" value="Homeodomain-like"/>
    <property type="match status" value="1"/>
</dbReference>
<protein>
    <submittedName>
        <fullName evidence="4">SANT/Myb domain containing protein</fullName>
    </submittedName>
</protein>
<feature type="domain" description="Myb-like" evidence="2">
    <location>
        <begin position="117"/>
        <end position="167"/>
    </location>
</feature>
<feature type="domain" description="Myb-like" evidence="2">
    <location>
        <begin position="65"/>
        <end position="116"/>
    </location>
</feature>
<dbReference type="PROSITE" id="PS51294">
    <property type="entry name" value="HTH_MYB"/>
    <property type="match status" value="2"/>
</dbReference>
<dbReference type="InterPro" id="IPR001005">
    <property type="entry name" value="SANT/Myb"/>
</dbReference>
<evidence type="ECO:0000313" key="5">
    <source>
        <dbReference type="Proteomes" id="UP000054558"/>
    </source>
</evidence>
<dbReference type="PANTHER" id="PTHR45614">
    <property type="entry name" value="MYB PROTEIN-RELATED"/>
    <property type="match status" value="1"/>
</dbReference>
<dbReference type="AlphaFoldDB" id="A0A1Y1HRP3"/>
<dbReference type="EMBL" id="DF236975">
    <property type="protein sequence ID" value="GAQ79237.1"/>
    <property type="molecule type" value="Genomic_DNA"/>
</dbReference>
<dbReference type="Proteomes" id="UP000054558">
    <property type="component" value="Unassembled WGS sequence"/>
</dbReference>
<feature type="compositionally biased region" description="Basic and acidic residues" evidence="1">
    <location>
        <begin position="401"/>
        <end position="411"/>
    </location>
</feature>
<evidence type="ECO:0000256" key="1">
    <source>
        <dbReference type="SAM" id="MobiDB-lite"/>
    </source>
</evidence>
<dbReference type="GO" id="GO:0000981">
    <property type="term" value="F:DNA-binding transcription factor activity, RNA polymerase II-specific"/>
    <property type="evidence" value="ECO:0000318"/>
    <property type="project" value="GO_Central"/>
</dbReference>
<evidence type="ECO:0000259" key="3">
    <source>
        <dbReference type="PROSITE" id="PS51294"/>
    </source>
</evidence>
<organism evidence="4 5">
    <name type="scientific">Klebsormidium nitens</name>
    <name type="common">Green alga</name>
    <name type="synonym">Ulothrix nitens</name>
    <dbReference type="NCBI Taxonomy" id="105231"/>
    <lineage>
        <taxon>Eukaryota</taxon>
        <taxon>Viridiplantae</taxon>
        <taxon>Streptophyta</taxon>
        <taxon>Klebsormidiophyceae</taxon>
        <taxon>Klebsormidiales</taxon>
        <taxon>Klebsormidiaceae</taxon>
        <taxon>Klebsormidium</taxon>
    </lineage>
</organism>
<feature type="domain" description="HTH myb-type" evidence="3">
    <location>
        <begin position="125"/>
        <end position="171"/>
    </location>
</feature>
<feature type="compositionally biased region" description="Low complexity" evidence="1">
    <location>
        <begin position="25"/>
        <end position="34"/>
    </location>
</feature>
<feature type="compositionally biased region" description="Basic and acidic residues" evidence="1">
    <location>
        <begin position="364"/>
        <end position="375"/>
    </location>
</feature>
<feature type="region of interest" description="Disordered" evidence="1">
    <location>
        <begin position="350"/>
        <end position="413"/>
    </location>
</feature>
<reference evidence="4 5" key="1">
    <citation type="journal article" date="2014" name="Nat. Commun.">
        <title>Klebsormidium flaccidum genome reveals primary factors for plant terrestrial adaptation.</title>
        <authorList>
            <person name="Hori K."/>
            <person name="Maruyama F."/>
            <person name="Fujisawa T."/>
            <person name="Togashi T."/>
            <person name="Yamamoto N."/>
            <person name="Seo M."/>
            <person name="Sato S."/>
            <person name="Yamada T."/>
            <person name="Mori H."/>
            <person name="Tajima N."/>
            <person name="Moriyama T."/>
            <person name="Ikeuchi M."/>
            <person name="Watanabe M."/>
            <person name="Wada H."/>
            <person name="Kobayashi K."/>
            <person name="Saito M."/>
            <person name="Masuda T."/>
            <person name="Sasaki-Sekimoto Y."/>
            <person name="Mashiguchi K."/>
            <person name="Awai K."/>
            <person name="Shimojima M."/>
            <person name="Masuda S."/>
            <person name="Iwai M."/>
            <person name="Nobusawa T."/>
            <person name="Narise T."/>
            <person name="Kondo S."/>
            <person name="Saito H."/>
            <person name="Sato R."/>
            <person name="Murakawa M."/>
            <person name="Ihara Y."/>
            <person name="Oshima-Yamada Y."/>
            <person name="Ohtaka K."/>
            <person name="Satoh M."/>
            <person name="Sonobe K."/>
            <person name="Ishii M."/>
            <person name="Ohtani R."/>
            <person name="Kanamori-Sato M."/>
            <person name="Honoki R."/>
            <person name="Miyazaki D."/>
            <person name="Mochizuki H."/>
            <person name="Umetsu J."/>
            <person name="Higashi K."/>
            <person name="Shibata D."/>
            <person name="Kamiya Y."/>
            <person name="Sato N."/>
            <person name="Nakamura Y."/>
            <person name="Tabata S."/>
            <person name="Ida S."/>
            <person name="Kurokawa K."/>
            <person name="Ohta H."/>
        </authorList>
    </citation>
    <scope>NUCLEOTIDE SEQUENCE [LARGE SCALE GENOMIC DNA]</scope>
    <source>
        <strain evidence="4 5">NIES-2285</strain>
    </source>
</reference>
<dbReference type="GO" id="GO:0005634">
    <property type="term" value="C:nucleus"/>
    <property type="evidence" value="ECO:0000318"/>
    <property type="project" value="GO_Central"/>
</dbReference>
<name>A0A1Y1HRP3_KLENI</name>
<feature type="compositionally biased region" description="Polar residues" evidence="1">
    <location>
        <begin position="627"/>
        <end position="646"/>
    </location>
</feature>
<dbReference type="CDD" id="cd00167">
    <property type="entry name" value="SANT"/>
    <property type="match status" value="2"/>
</dbReference>
<dbReference type="PROSITE" id="PS50090">
    <property type="entry name" value="MYB_LIKE"/>
    <property type="match status" value="2"/>
</dbReference>
<feature type="region of interest" description="Disordered" evidence="1">
    <location>
        <begin position="1"/>
        <end position="73"/>
    </location>
</feature>
<keyword evidence="5" id="KW-1185">Reference proteome</keyword>
<dbReference type="PANTHER" id="PTHR45614:SF150">
    <property type="entry name" value="MYB-LIKE DNA-BINDING DOMAIN CONTAINING PROTEIN, EXPRESSED"/>
    <property type="match status" value="1"/>
</dbReference>
<dbReference type="InterPro" id="IPR009057">
    <property type="entry name" value="Homeodomain-like_sf"/>
</dbReference>
<dbReference type="STRING" id="105231.A0A1Y1HRP3"/>
<proteinExistence type="predicted"/>
<dbReference type="OrthoDB" id="2143914at2759"/>
<feature type="region of interest" description="Disordered" evidence="1">
    <location>
        <begin position="191"/>
        <end position="315"/>
    </location>
</feature>
<dbReference type="Pfam" id="PF13921">
    <property type="entry name" value="Myb_DNA-bind_6"/>
    <property type="match status" value="1"/>
</dbReference>
<gene>
    <name evidence="4" type="ORF">KFL_000260540</name>
</gene>
<dbReference type="Gene3D" id="1.10.10.60">
    <property type="entry name" value="Homeodomain-like"/>
    <property type="match status" value="2"/>
</dbReference>
<dbReference type="GO" id="GO:0000978">
    <property type="term" value="F:RNA polymerase II cis-regulatory region sequence-specific DNA binding"/>
    <property type="evidence" value="ECO:0000318"/>
    <property type="project" value="GO_Central"/>
</dbReference>
<feature type="compositionally biased region" description="Polar residues" evidence="1">
    <location>
        <begin position="350"/>
        <end position="360"/>
    </location>
</feature>
<feature type="region of interest" description="Disordered" evidence="1">
    <location>
        <begin position="626"/>
        <end position="648"/>
    </location>
</feature>
<feature type="compositionally biased region" description="Basic and acidic residues" evidence="1">
    <location>
        <begin position="35"/>
        <end position="52"/>
    </location>
</feature>
<feature type="compositionally biased region" description="Polar residues" evidence="1">
    <location>
        <begin position="225"/>
        <end position="234"/>
    </location>
</feature>